<sequence length="33" mass="4066">PARWPGGLLRDDWERFDGMWKSVLREWFEDEAD</sequence>
<name>A0A1G8ISV6_9ACTN</name>
<gene>
    <name evidence="1" type="ORF">SAMN05421505_1391</name>
</gene>
<proteinExistence type="predicted"/>
<keyword evidence="2" id="KW-1185">Reference proteome</keyword>
<feature type="non-terminal residue" evidence="1">
    <location>
        <position position="1"/>
    </location>
</feature>
<reference evidence="1 2" key="1">
    <citation type="submission" date="2016-10" db="EMBL/GenBank/DDBJ databases">
        <authorList>
            <person name="de Groot N.N."/>
        </authorList>
    </citation>
    <scope>NUCLEOTIDE SEQUENCE [LARGE SCALE GENOMIC DNA]</scope>
    <source>
        <strain evidence="1 2">CPCC 201354</strain>
    </source>
</reference>
<protein>
    <submittedName>
        <fullName evidence="1">Uncharacterized protein</fullName>
    </submittedName>
</protein>
<accession>A0A1G8ISV6</accession>
<dbReference type="AlphaFoldDB" id="A0A1G8ISV6"/>
<evidence type="ECO:0000313" key="2">
    <source>
        <dbReference type="Proteomes" id="UP000198923"/>
    </source>
</evidence>
<organism evidence="1 2">
    <name type="scientific">Sinosporangium album</name>
    <dbReference type="NCBI Taxonomy" id="504805"/>
    <lineage>
        <taxon>Bacteria</taxon>
        <taxon>Bacillati</taxon>
        <taxon>Actinomycetota</taxon>
        <taxon>Actinomycetes</taxon>
        <taxon>Streptosporangiales</taxon>
        <taxon>Streptosporangiaceae</taxon>
        <taxon>Sinosporangium</taxon>
    </lineage>
</organism>
<evidence type="ECO:0000313" key="1">
    <source>
        <dbReference type="EMBL" id="SDI22044.1"/>
    </source>
</evidence>
<dbReference type="Proteomes" id="UP000198923">
    <property type="component" value="Unassembled WGS sequence"/>
</dbReference>
<dbReference type="EMBL" id="FNCN01000039">
    <property type="protein sequence ID" value="SDI22044.1"/>
    <property type="molecule type" value="Genomic_DNA"/>
</dbReference>